<dbReference type="InterPro" id="IPR000210">
    <property type="entry name" value="BTB/POZ_dom"/>
</dbReference>
<dbReference type="FunCoup" id="D3BBT3">
    <property type="interactions" value="2"/>
</dbReference>
<dbReference type="Proteomes" id="UP000001396">
    <property type="component" value="Unassembled WGS sequence"/>
</dbReference>
<dbReference type="Gene3D" id="2.130.10.30">
    <property type="entry name" value="Regulator of chromosome condensation 1/beta-lactamase-inhibitor protein II"/>
    <property type="match status" value="2"/>
</dbReference>
<dbReference type="InParanoid" id="D3BBT3"/>
<dbReference type="PANTHER" id="PTHR22872">
    <property type="entry name" value="BTK-BINDING PROTEIN-RELATED"/>
    <property type="match status" value="1"/>
</dbReference>
<proteinExistence type="predicted"/>
<dbReference type="OMA" id="TSKVYMW"/>
<dbReference type="Pfam" id="PF00651">
    <property type="entry name" value="BTB"/>
    <property type="match status" value="1"/>
</dbReference>
<feature type="repeat" description="RCC1" evidence="2">
    <location>
        <begin position="191"/>
        <end position="245"/>
    </location>
</feature>
<dbReference type="SMART" id="SM00225">
    <property type="entry name" value="BTB"/>
    <property type="match status" value="1"/>
</dbReference>
<dbReference type="RefSeq" id="XP_020433234.1">
    <property type="nucleotide sequence ID" value="XM_020576822.1"/>
</dbReference>
<name>D3BBT3_HETP5</name>
<dbReference type="STRING" id="670386.D3BBT3"/>
<dbReference type="Pfam" id="PF00415">
    <property type="entry name" value="RCC1"/>
    <property type="match status" value="3"/>
</dbReference>
<evidence type="ECO:0000259" key="3">
    <source>
        <dbReference type="PROSITE" id="PS50097"/>
    </source>
</evidence>
<dbReference type="PROSITE" id="PS50012">
    <property type="entry name" value="RCC1_3"/>
    <property type="match status" value="4"/>
</dbReference>
<dbReference type="EMBL" id="ADBJ01000026">
    <property type="protein sequence ID" value="EFA81116.1"/>
    <property type="molecule type" value="Genomic_DNA"/>
</dbReference>
<feature type="repeat" description="RCC1" evidence="2">
    <location>
        <begin position="129"/>
        <end position="178"/>
    </location>
</feature>
<dbReference type="CDD" id="cd18186">
    <property type="entry name" value="BTB_POZ_ZBTB_KLHL-like"/>
    <property type="match status" value="1"/>
</dbReference>
<feature type="repeat" description="RCC1" evidence="2">
    <location>
        <begin position="22"/>
        <end position="78"/>
    </location>
</feature>
<dbReference type="SUPFAM" id="SSF54695">
    <property type="entry name" value="POZ domain"/>
    <property type="match status" value="1"/>
</dbReference>
<protein>
    <submittedName>
        <fullName evidence="4">Ankyrin repeat-containing protein</fullName>
    </submittedName>
</protein>
<dbReference type="PROSITE" id="PS00626">
    <property type="entry name" value="RCC1_2"/>
    <property type="match status" value="1"/>
</dbReference>
<dbReference type="PROSITE" id="PS50097">
    <property type="entry name" value="BTB"/>
    <property type="match status" value="1"/>
</dbReference>
<feature type="repeat" description="RCC1" evidence="2">
    <location>
        <begin position="79"/>
        <end position="128"/>
    </location>
</feature>
<dbReference type="InterPro" id="IPR009091">
    <property type="entry name" value="RCC1/BLIP-II"/>
</dbReference>
<dbReference type="GeneID" id="31361436"/>
<comment type="caution">
    <text evidence="4">The sequence shown here is derived from an EMBL/GenBank/DDBJ whole genome shotgun (WGS) entry which is preliminary data.</text>
</comment>
<evidence type="ECO:0000256" key="2">
    <source>
        <dbReference type="PROSITE-ProRule" id="PRU00235"/>
    </source>
</evidence>
<dbReference type="InterPro" id="IPR051625">
    <property type="entry name" value="Signaling_Regulatory_Domain"/>
</dbReference>
<dbReference type="SUPFAM" id="SSF50985">
    <property type="entry name" value="RCC1/BLIP-II"/>
    <property type="match status" value="1"/>
</dbReference>
<keyword evidence="1" id="KW-0677">Repeat</keyword>
<gene>
    <name evidence="4" type="ORF">PPL_05952</name>
</gene>
<dbReference type="PRINTS" id="PR00633">
    <property type="entry name" value="RCCNDNSATION"/>
</dbReference>
<evidence type="ECO:0000313" key="5">
    <source>
        <dbReference type="Proteomes" id="UP000001396"/>
    </source>
</evidence>
<organism evidence="4 5">
    <name type="scientific">Heterostelium pallidum (strain ATCC 26659 / Pp 5 / PN500)</name>
    <name type="common">Cellular slime mold</name>
    <name type="synonym">Polysphondylium pallidum</name>
    <dbReference type="NCBI Taxonomy" id="670386"/>
    <lineage>
        <taxon>Eukaryota</taxon>
        <taxon>Amoebozoa</taxon>
        <taxon>Evosea</taxon>
        <taxon>Eumycetozoa</taxon>
        <taxon>Dictyostelia</taxon>
        <taxon>Acytosteliales</taxon>
        <taxon>Acytosteliaceae</taxon>
        <taxon>Heterostelium</taxon>
    </lineage>
</organism>
<dbReference type="InterPro" id="IPR000408">
    <property type="entry name" value="Reg_chr_condens"/>
</dbReference>
<reference evidence="4 5" key="1">
    <citation type="journal article" date="2011" name="Genome Res.">
        <title>Phylogeny-wide analysis of social amoeba genomes highlights ancient origins for complex intercellular communication.</title>
        <authorList>
            <person name="Heidel A.J."/>
            <person name="Lawal H.M."/>
            <person name="Felder M."/>
            <person name="Schilde C."/>
            <person name="Helps N.R."/>
            <person name="Tunggal B."/>
            <person name="Rivero F."/>
            <person name="John U."/>
            <person name="Schleicher M."/>
            <person name="Eichinger L."/>
            <person name="Platzer M."/>
            <person name="Noegel A.A."/>
            <person name="Schaap P."/>
            <person name="Gloeckner G."/>
        </authorList>
    </citation>
    <scope>NUCLEOTIDE SEQUENCE [LARGE SCALE GENOMIC DNA]</scope>
    <source>
        <strain evidence="5">ATCC 26659 / Pp 5 / PN500</strain>
    </source>
</reference>
<sequence>MSLSRIFGLIPSYDQLYLPDPEQQFVWGWNNEGQLGVTMSAASMNSGGDVVDFKTMSKNFVTKDVAIGLSHTLLLSRNGEVYAVGKGKYGRLGNDSERSLRSLFRIPISIRVLKIAAGSFHSAFITEKHQLFTFGRGDSGQLGHNDYIDQFSPKQVSCSDPIDLVACGSDHTVFVTFSCGTYHTNVLTAEGLIYSWGTNDYGQVSPDTRGIINVPQRLRTPNSKGGSPIMNVYAGGRSSMAIRFYPTLIRVRESTYKNDIENIFTNNTNTDCEVILKDKSGDEEKTNIILSHKIFLTRSSLFSDQLDSNTIDVGDEFESFAQLNSFITKLYKDDENEIDLVSNHLFLYINNPLYSDVKICVKEKAFYAHKCILVARSNKLKVQLESFFQEGINNTIFIDNVNPDVYYAFIHYLYTDKLNIDAENAIELLFLAHEENLERMLELVQEYLINGIDDDNVSPLYDISTRLDLKSLGDQCLYYIAKNIDNVSKTETFSELPEELKKKLISSSVPFSMKKDKEKNCILINF</sequence>
<dbReference type="Gene3D" id="3.30.710.10">
    <property type="entry name" value="Potassium Channel Kv1.1, Chain A"/>
    <property type="match status" value="1"/>
</dbReference>
<keyword evidence="5" id="KW-1185">Reference proteome</keyword>
<dbReference type="CDD" id="cd14733">
    <property type="entry name" value="BACK"/>
    <property type="match status" value="1"/>
</dbReference>
<evidence type="ECO:0000313" key="4">
    <source>
        <dbReference type="EMBL" id="EFA81116.1"/>
    </source>
</evidence>
<feature type="domain" description="BTB" evidence="3">
    <location>
        <begin position="355"/>
        <end position="422"/>
    </location>
</feature>
<dbReference type="AlphaFoldDB" id="D3BBT3"/>
<accession>D3BBT3</accession>
<evidence type="ECO:0000256" key="1">
    <source>
        <dbReference type="ARBA" id="ARBA00022737"/>
    </source>
</evidence>
<dbReference type="InterPro" id="IPR011333">
    <property type="entry name" value="SKP1/BTB/POZ_sf"/>
</dbReference>